<name>A0A8E5HXP3_USTVR</name>
<evidence type="ECO:0000313" key="2">
    <source>
        <dbReference type="EMBL" id="QUC23213.1"/>
    </source>
</evidence>
<gene>
    <name evidence="2" type="ORF">UV8b_07454</name>
</gene>
<dbReference type="Proteomes" id="UP000027002">
    <property type="component" value="Chromosome 6"/>
</dbReference>
<dbReference type="RefSeq" id="XP_043000886.1">
    <property type="nucleotide sequence ID" value="XM_043144951.1"/>
</dbReference>
<evidence type="ECO:0000256" key="1">
    <source>
        <dbReference type="SAM" id="MobiDB-lite"/>
    </source>
</evidence>
<proteinExistence type="predicted"/>
<organism evidence="2 3">
    <name type="scientific">Ustilaginoidea virens</name>
    <name type="common">Rice false smut fungus</name>
    <name type="synonym">Villosiclava virens</name>
    <dbReference type="NCBI Taxonomy" id="1159556"/>
    <lineage>
        <taxon>Eukaryota</taxon>
        <taxon>Fungi</taxon>
        <taxon>Dikarya</taxon>
        <taxon>Ascomycota</taxon>
        <taxon>Pezizomycotina</taxon>
        <taxon>Sordariomycetes</taxon>
        <taxon>Hypocreomycetidae</taxon>
        <taxon>Hypocreales</taxon>
        <taxon>Clavicipitaceae</taxon>
        <taxon>Ustilaginoidea</taxon>
    </lineage>
</organism>
<dbReference type="GeneID" id="66068231"/>
<evidence type="ECO:0008006" key="4">
    <source>
        <dbReference type="Google" id="ProtNLM"/>
    </source>
</evidence>
<feature type="compositionally biased region" description="Polar residues" evidence="1">
    <location>
        <begin position="39"/>
        <end position="49"/>
    </location>
</feature>
<keyword evidence="3" id="KW-1185">Reference proteome</keyword>
<dbReference type="KEGG" id="uvi:66068231"/>
<protein>
    <recommendedName>
        <fullName evidence="4">Meiotically up-regulated 65 protein</fullName>
    </recommendedName>
</protein>
<dbReference type="EMBL" id="CP072758">
    <property type="protein sequence ID" value="QUC23213.1"/>
    <property type="molecule type" value="Genomic_DNA"/>
</dbReference>
<dbReference type="OrthoDB" id="72441at2759"/>
<feature type="compositionally biased region" description="Low complexity" evidence="1">
    <location>
        <begin position="283"/>
        <end position="295"/>
    </location>
</feature>
<evidence type="ECO:0000313" key="3">
    <source>
        <dbReference type="Proteomes" id="UP000027002"/>
    </source>
</evidence>
<feature type="region of interest" description="Disordered" evidence="1">
    <location>
        <begin position="283"/>
        <end position="307"/>
    </location>
</feature>
<feature type="compositionally biased region" description="Basic and acidic residues" evidence="1">
    <location>
        <begin position="436"/>
        <end position="449"/>
    </location>
</feature>
<feature type="region of interest" description="Disordered" evidence="1">
    <location>
        <begin position="436"/>
        <end position="467"/>
    </location>
</feature>
<reference evidence="2" key="1">
    <citation type="submission" date="2020-03" db="EMBL/GenBank/DDBJ databases">
        <title>A mixture of massive structural variations and highly conserved coding sequences in Ustilaginoidea virens genome.</title>
        <authorList>
            <person name="Zhang K."/>
            <person name="Zhao Z."/>
            <person name="Zhang Z."/>
            <person name="Li Y."/>
            <person name="Hsiang T."/>
            <person name="Sun W."/>
        </authorList>
    </citation>
    <scope>NUCLEOTIDE SEQUENCE</scope>
    <source>
        <strain evidence="2">UV-8b</strain>
    </source>
</reference>
<feature type="region of interest" description="Disordered" evidence="1">
    <location>
        <begin position="39"/>
        <end position="110"/>
    </location>
</feature>
<sequence length="467" mass="52333">MVKVRTSRRVAGLKPGDYDHEIDLVNHDEAENGCITASATNSGSCSSTAPLAAPTDENEPAAISPGRDSVQGIAGNASHEHQGDRPPNVLEQDGGRLEPRASPNHPSTQPCIEIRAATPDVFADPVHRIVPKRPREIRETAIDILYENERGGFLCGVALFSAKALGGLDPPAWTNAYHKPSPTNRHTATVPDPSWEWVWPEWRINYQEGVDEGGWEYSFAFSKVFSWHEAKWWNSFVRRRAWIRKRAKRKTTPTCSPGDISNADYFTIRPASYRSTCPSKASLASSRVPSRSSMRQKSSKAVGVGEEEEEPLEIEDIDTLLHVLSSTRIDREKREAVENYLDHAVDLSSLQDAIHEIMAIFVFQASRKQLLAHLMRRYDETVGKLEQQGNQDDKHLMQRKEALEAATKHADEEVSRLAYWSDVKKMAERGELRLSLDKDPGWYDEHPGLDRSGPSEPRKGKLPGFEA</sequence>
<accession>A0A8E5HXP3</accession>
<dbReference type="AlphaFoldDB" id="A0A8E5HXP3"/>